<proteinExistence type="predicted"/>
<reference evidence="1 2" key="2">
    <citation type="submission" date="2018-11" db="EMBL/GenBank/DDBJ databases">
        <authorList>
            <consortium name="Pathogen Informatics"/>
        </authorList>
    </citation>
    <scope>NUCLEOTIDE SEQUENCE [LARGE SCALE GENOMIC DNA]</scope>
    <source>
        <strain evidence="1 2">Egypt</strain>
    </source>
</reference>
<dbReference type="AlphaFoldDB" id="A0A183B6D3"/>
<keyword evidence="2" id="KW-1185">Reference proteome</keyword>
<evidence type="ECO:0000313" key="3">
    <source>
        <dbReference type="WBParaSite" id="ECPE_0001480801-mRNA-1"/>
    </source>
</evidence>
<dbReference type="WBParaSite" id="ECPE_0001480801-mRNA-1">
    <property type="protein sequence ID" value="ECPE_0001480801-mRNA-1"/>
    <property type="gene ID" value="ECPE_0001480801"/>
</dbReference>
<organism evidence="3">
    <name type="scientific">Echinostoma caproni</name>
    <dbReference type="NCBI Taxonomy" id="27848"/>
    <lineage>
        <taxon>Eukaryota</taxon>
        <taxon>Metazoa</taxon>
        <taxon>Spiralia</taxon>
        <taxon>Lophotrochozoa</taxon>
        <taxon>Platyhelminthes</taxon>
        <taxon>Trematoda</taxon>
        <taxon>Digenea</taxon>
        <taxon>Plagiorchiida</taxon>
        <taxon>Echinostomata</taxon>
        <taxon>Echinostomatoidea</taxon>
        <taxon>Echinostomatidae</taxon>
        <taxon>Echinostoma</taxon>
    </lineage>
</organism>
<dbReference type="Proteomes" id="UP000272942">
    <property type="component" value="Unassembled WGS sequence"/>
</dbReference>
<name>A0A183B6D3_9TREM</name>
<accession>A0A183B6D3</accession>
<dbReference type="OrthoDB" id="8049355at2759"/>
<evidence type="ECO:0000313" key="2">
    <source>
        <dbReference type="Proteomes" id="UP000272942"/>
    </source>
</evidence>
<dbReference type="EMBL" id="UZAN01058489">
    <property type="protein sequence ID" value="VDP92039.1"/>
    <property type="molecule type" value="Genomic_DNA"/>
</dbReference>
<protein>
    <submittedName>
        <fullName evidence="3">START domain-containing protein</fullName>
    </submittedName>
</protein>
<reference evidence="3" key="1">
    <citation type="submission" date="2016-06" db="UniProtKB">
        <authorList>
            <consortium name="WormBaseParasite"/>
        </authorList>
    </citation>
    <scope>IDENTIFICATION</scope>
</reference>
<sequence>MDLKHLTTADQVDQFFLNEVDFQLIELRQWTELDGPQSVDIHGPEETIDLLKEILDTQLRQIQTDHERQIADLVRSAHTSNPVRFVYQDRPQYLLCLTSPYFDRAQIQWYGLLNISGQWHPIAPLESFTRVLATGQKNFILASMIQLVSTNSERTPLRWTAIKCVNKADSSTDYPDGPVDVTSLDSKKPAMKLIDLKSYAAVAKLSVEKDDQSTVISNTATHLGPDGMIRSSLNIQLTRERNGRFYSLLRATDPAVISGVMTRLENEKRSDQLPGGRVGRMLAFCP</sequence>
<evidence type="ECO:0000313" key="1">
    <source>
        <dbReference type="EMBL" id="VDP92039.1"/>
    </source>
</evidence>
<gene>
    <name evidence="1" type="ORF">ECPE_LOCUS14767</name>
</gene>